<dbReference type="GO" id="GO:0005886">
    <property type="term" value="C:plasma membrane"/>
    <property type="evidence" value="ECO:0007669"/>
    <property type="project" value="UniProtKB-SubCell"/>
</dbReference>
<comment type="caution">
    <text evidence="13">The sequence shown here is derived from an EMBL/GenBank/DDBJ whole genome shotgun (WGS) entry which is preliminary data.</text>
</comment>
<comment type="subcellular location">
    <subcellularLocation>
        <location evidence="2">Cell membrane</location>
    </subcellularLocation>
</comment>
<dbReference type="SUPFAM" id="SSF55874">
    <property type="entry name" value="ATPase domain of HSP90 chaperone/DNA topoisomerase II/histidine kinase"/>
    <property type="match status" value="1"/>
</dbReference>
<accession>T5KH27</accession>
<dbReference type="Gene3D" id="3.30.565.10">
    <property type="entry name" value="Histidine kinase-like ATPase, C-terminal domain"/>
    <property type="match status" value="1"/>
</dbReference>
<feature type="domain" description="Histidine kinase" evidence="11">
    <location>
        <begin position="256"/>
        <end position="463"/>
    </location>
</feature>
<dbReference type="PATRIC" id="fig|1333857.3.peg.3368"/>
<dbReference type="SMART" id="SM00387">
    <property type="entry name" value="HATPase_c"/>
    <property type="match status" value="1"/>
</dbReference>
<dbReference type="GO" id="GO:0000155">
    <property type="term" value="F:phosphorelay sensor kinase activity"/>
    <property type="evidence" value="ECO:0007669"/>
    <property type="project" value="InterPro"/>
</dbReference>
<feature type="domain" description="HAMP" evidence="12">
    <location>
        <begin position="190"/>
        <end position="241"/>
    </location>
</feature>
<dbReference type="PRINTS" id="PR00344">
    <property type="entry name" value="BCTRLSENSOR"/>
</dbReference>
<keyword evidence="9" id="KW-0902">Two-component regulatory system</keyword>
<evidence type="ECO:0000256" key="2">
    <source>
        <dbReference type="ARBA" id="ARBA00004236"/>
    </source>
</evidence>
<gene>
    <name evidence="13" type="ORF">L687_06725</name>
</gene>
<keyword evidence="10" id="KW-0472">Membrane</keyword>
<feature type="transmembrane region" description="Helical" evidence="10">
    <location>
        <begin position="12"/>
        <end position="42"/>
    </location>
</feature>
<evidence type="ECO:0000259" key="12">
    <source>
        <dbReference type="PROSITE" id="PS50885"/>
    </source>
</evidence>
<dbReference type="EMBL" id="ATAO01000217">
    <property type="protein sequence ID" value="EQM73440.1"/>
    <property type="molecule type" value="Genomic_DNA"/>
</dbReference>
<dbReference type="InterPro" id="IPR003660">
    <property type="entry name" value="HAMP_dom"/>
</dbReference>
<keyword evidence="4" id="KW-0597">Phosphoprotein</keyword>
<dbReference type="Pfam" id="PF00512">
    <property type="entry name" value="HisKA"/>
    <property type="match status" value="1"/>
</dbReference>
<comment type="catalytic activity">
    <reaction evidence="1">
        <text>ATP + protein L-histidine = ADP + protein N-phospho-L-histidine.</text>
        <dbReference type="EC" id="2.7.13.3"/>
    </reaction>
</comment>
<evidence type="ECO:0000256" key="9">
    <source>
        <dbReference type="ARBA" id="ARBA00023012"/>
    </source>
</evidence>
<evidence type="ECO:0000256" key="8">
    <source>
        <dbReference type="ARBA" id="ARBA00022989"/>
    </source>
</evidence>
<protein>
    <recommendedName>
        <fullName evidence="3">histidine kinase</fullName>
        <ecNumber evidence="3">2.7.13.3</ecNumber>
    </recommendedName>
</protein>
<keyword evidence="7" id="KW-0418">Kinase</keyword>
<dbReference type="PROSITE" id="PS50885">
    <property type="entry name" value="HAMP"/>
    <property type="match status" value="1"/>
</dbReference>
<keyword evidence="6 10" id="KW-0812">Transmembrane</keyword>
<evidence type="ECO:0000313" key="13">
    <source>
        <dbReference type="EMBL" id="EQM73440.1"/>
    </source>
</evidence>
<reference evidence="13 14" key="1">
    <citation type="journal article" date="2013" name="Genome Announc.">
        <title>Whole-genome sequences of five oyster-associated bacteria show potential for crude oil hydrocarbon degradation.</title>
        <authorList>
            <person name="Chauhan A."/>
            <person name="Green S."/>
            <person name="Pathak A."/>
            <person name="Thomas J."/>
            <person name="Venkatramanan R."/>
        </authorList>
    </citation>
    <scope>NUCLEOTIDE SEQUENCE [LARGE SCALE GENOMIC DNA]</scope>
    <source>
        <strain evidence="13 14">MF109</strain>
    </source>
</reference>
<evidence type="ECO:0000256" key="10">
    <source>
        <dbReference type="SAM" id="Phobius"/>
    </source>
</evidence>
<evidence type="ECO:0000256" key="5">
    <source>
        <dbReference type="ARBA" id="ARBA00022679"/>
    </source>
</evidence>
<organism evidence="13 14">
    <name type="scientific">Microbacterium maritypicum MF109</name>
    <dbReference type="NCBI Taxonomy" id="1333857"/>
    <lineage>
        <taxon>Bacteria</taxon>
        <taxon>Bacillati</taxon>
        <taxon>Actinomycetota</taxon>
        <taxon>Actinomycetes</taxon>
        <taxon>Micrococcales</taxon>
        <taxon>Microbacteriaceae</taxon>
        <taxon>Microbacterium</taxon>
    </lineage>
</organism>
<dbReference type="InterPro" id="IPR003594">
    <property type="entry name" value="HATPase_dom"/>
</dbReference>
<evidence type="ECO:0000313" key="14">
    <source>
        <dbReference type="Proteomes" id="UP000016033"/>
    </source>
</evidence>
<dbReference type="RefSeq" id="WP_021201273.1">
    <property type="nucleotide sequence ID" value="NZ_ATAO01000217.1"/>
</dbReference>
<name>T5KH27_MICMQ</name>
<keyword evidence="5" id="KW-0808">Transferase</keyword>
<dbReference type="InterPro" id="IPR036097">
    <property type="entry name" value="HisK_dim/P_sf"/>
</dbReference>
<dbReference type="CDD" id="cd00082">
    <property type="entry name" value="HisKA"/>
    <property type="match status" value="1"/>
</dbReference>
<dbReference type="InterPro" id="IPR036890">
    <property type="entry name" value="HATPase_C_sf"/>
</dbReference>
<dbReference type="Gene3D" id="1.10.287.130">
    <property type="match status" value="1"/>
</dbReference>
<keyword evidence="8 10" id="KW-1133">Transmembrane helix</keyword>
<dbReference type="PANTHER" id="PTHR43711:SF1">
    <property type="entry name" value="HISTIDINE KINASE 1"/>
    <property type="match status" value="1"/>
</dbReference>
<evidence type="ECO:0000256" key="7">
    <source>
        <dbReference type="ARBA" id="ARBA00022777"/>
    </source>
</evidence>
<evidence type="ECO:0000256" key="1">
    <source>
        <dbReference type="ARBA" id="ARBA00000085"/>
    </source>
</evidence>
<dbReference type="InterPro" id="IPR005467">
    <property type="entry name" value="His_kinase_dom"/>
</dbReference>
<dbReference type="Pfam" id="PF02518">
    <property type="entry name" value="HATPase_c"/>
    <property type="match status" value="1"/>
</dbReference>
<evidence type="ECO:0000259" key="11">
    <source>
        <dbReference type="PROSITE" id="PS50109"/>
    </source>
</evidence>
<proteinExistence type="predicted"/>
<dbReference type="SMART" id="SM00388">
    <property type="entry name" value="HisKA"/>
    <property type="match status" value="1"/>
</dbReference>
<dbReference type="Proteomes" id="UP000016033">
    <property type="component" value="Unassembled WGS sequence"/>
</dbReference>
<dbReference type="EC" id="2.7.13.3" evidence="3"/>
<dbReference type="SUPFAM" id="SSF47384">
    <property type="entry name" value="Homodimeric domain of signal transducing histidine kinase"/>
    <property type="match status" value="1"/>
</dbReference>
<dbReference type="PANTHER" id="PTHR43711">
    <property type="entry name" value="TWO-COMPONENT HISTIDINE KINASE"/>
    <property type="match status" value="1"/>
</dbReference>
<dbReference type="InterPro" id="IPR050736">
    <property type="entry name" value="Sensor_HK_Regulatory"/>
</dbReference>
<dbReference type="AlphaFoldDB" id="T5KH27"/>
<dbReference type="InterPro" id="IPR004358">
    <property type="entry name" value="Sig_transdc_His_kin-like_C"/>
</dbReference>
<dbReference type="InterPro" id="IPR003661">
    <property type="entry name" value="HisK_dim/P_dom"/>
</dbReference>
<dbReference type="PROSITE" id="PS50109">
    <property type="entry name" value="HIS_KIN"/>
    <property type="match status" value="1"/>
</dbReference>
<evidence type="ECO:0000256" key="4">
    <source>
        <dbReference type="ARBA" id="ARBA00022553"/>
    </source>
</evidence>
<evidence type="ECO:0000256" key="3">
    <source>
        <dbReference type="ARBA" id="ARBA00012438"/>
    </source>
</evidence>
<evidence type="ECO:0000256" key="6">
    <source>
        <dbReference type="ARBA" id="ARBA00022692"/>
    </source>
</evidence>
<sequence>MTARRRRPTLRAAIALALVGSTIAVSVLVTGVVVLTAGRIVYESRQQGLLDEFSTTADALFTSISTGSPEDTWKYYAEILPGETVIIDLDSGRSAGELRPDQVPDALAIDDTRRSGDLTSLMTTLEGRDVFFVSVVRDDLPQDPNARLAVVTAYSMEPQREQVRELVISGALLSGGVVVLVVLLERLLGGALTRPLRRLVDTAQAVGSGEGPPAWKPSFDDVDRVADALRLSSEQLGSTIAQLQRREAESRRLVSDVAHELRTPLTSMMAVDELLDDDDEQTTAEERAVAAAVVRTGTRRLHSLIEHLLELSRLDAGVARVHRTTVSLPDLLDDVIDATGVDHVEVSVSPDLRIHTDPARLHTVVANLLTNASRHGRPPLTVRVHEDGNAVHIDVGDQGPGIAEADAERVFDRFVTTDRSRPDGVGTGLGLAIARDNARLLGGDLTLLVRSPGATFRVTMPRV</sequence>